<dbReference type="NCBIfam" id="TIGR01764">
    <property type="entry name" value="excise"/>
    <property type="match status" value="1"/>
</dbReference>
<accession>A0A7Z0ED36</accession>
<reference evidence="2 3" key="1">
    <citation type="submission" date="2020-07" db="EMBL/GenBank/DDBJ databases">
        <title>Sequencing the genomes of 1000 actinobacteria strains.</title>
        <authorList>
            <person name="Klenk H.-P."/>
        </authorList>
    </citation>
    <scope>NUCLEOTIDE SEQUENCE [LARGE SCALE GENOMIC DNA]</scope>
    <source>
        <strain evidence="2 3">LI1</strain>
    </source>
</reference>
<dbReference type="Pfam" id="PF12728">
    <property type="entry name" value="HTH_17"/>
    <property type="match status" value="1"/>
</dbReference>
<gene>
    <name evidence="2" type="ORF">HNR05_000513</name>
</gene>
<evidence type="ECO:0000313" key="2">
    <source>
        <dbReference type="EMBL" id="NYJ18722.1"/>
    </source>
</evidence>
<name>A0A7Z0ED36_9MICO</name>
<dbReference type="SUPFAM" id="SSF46955">
    <property type="entry name" value="Putative DNA-binding domain"/>
    <property type="match status" value="1"/>
</dbReference>
<protein>
    <submittedName>
        <fullName evidence="2">Excisionase family DNA binding protein</fullName>
    </submittedName>
</protein>
<dbReference type="InterPro" id="IPR036388">
    <property type="entry name" value="WH-like_DNA-bd_sf"/>
</dbReference>
<sequence length="146" mass="15911">MTPTMLREDTILVDDEVRVEAEKLIDEVCDTPVTGVLVTFNGVSSPLPPALARFLVNVLERTAEGGTLTVQSMPEELTTTVAARMLGVSRPTLMKWIAAGDITAVKVGSHSRLRSQEVLAFKQQRDAARRSTFDDLRATADELGDL</sequence>
<dbReference type="AlphaFoldDB" id="A0A7Z0ED36"/>
<evidence type="ECO:0000313" key="3">
    <source>
        <dbReference type="Proteomes" id="UP000537260"/>
    </source>
</evidence>
<dbReference type="InterPro" id="IPR041657">
    <property type="entry name" value="HTH_17"/>
</dbReference>
<dbReference type="RefSeq" id="WP_246318333.1">
    <property type="nucleotide sequence ID" value="NZ_JACCFM010000001.1"/>
</dbReference>
<comment type="caution">
    <text evidence="2">The sequence shown here is derived from an EMBL/GenBank/DDBJ whole genome shotgun (WGS) entry which is preliminary data.</text>
</comment>
<dbReference type="Proteomes" id="UP000537260">
    <property type="component" value="Unassembled WGS sequence"/>
</dbReference>
<proteinExistence type="predicted"/>
<dbReference type="EMBL" id="JACCFM010000001">
    <property type="protein sequence ID" value="NYJ18722.1"/>
    <property type="molecule type" value="Genomic_DNA"/>
</dbReference>
<dbReference type="InterPro" id="IPR010093">
    <property type="entry name" value="SinI_DNA-bd"/>
</dbReference>
<dbReference type="Gene3D" id="1.10.10.10">
    <property type="entry name" value="Winged helix-like DNA-binding domain superfamily/Winged helix DNA-binding domain"/>
    <property type="match status" value="1"/>
</dbReference>
<organism evidence="2 3">
    <name type="scientific">Glaciibacter psychrotolerans</name>
    <dbReference type="NCBI Taxonomy" id="670054"/>
    <lineage>
        <taxon>Bacteria</taxon>
        <taxon>Bacillati</taxon>
        <taxon>Actinomycetota</taxon>
        <taxon>Actinomycetes</taxon>
        <taxon>Micrococcales</taxon>
        <taxon>Microbacteriaceae</taxon>
        <taxon>Glaciibacter</taxon>
    </lineage>
</organism>
<dbReference type="GO" id="GO:0003677">
    <property type="term" value="F:DNA binding"/>
    <property type="evidence" value="ECO:0007669"/>
    <property type="project" value="InterPro"/>
</dbReference>
<keyword evidence="3" id="KW-1185">Reference proteome</keyword>
<evidence type="ECO:0000259" key="1">
    <source>
        <dbReference type="Pfam" id="PF12728"/>
    </source>
</evidence>
<dbReference type="InterPro" id="IPR009061">
    <property type="entry name" value="DNA-bd_dom_put_sf"/>
</dbReference>
<feature type="domain" description="Helix-turn-helix" evidence="1">
    <location>
        <begin position="77"/>
        <end position="125"/>
    </location>
</feature>